<proteinExistence type="inferred from homology"/>
<dbReference type="Proteomes" id="UP001146351">
    <property type="component" value="Unassembled WGS sequence"/>
</dbReference>
<dbReference type="GO" id="GO:0005743">
    <property type="term" value="C:mitochondrial inner membrane"/>
    <property type="evidence" value="ECO:0007669"/>
    <property type="project" value="UniProtKB-SubCell"/>
</dbReference>
<gene>
    <name evidence="14" type="ORF">N7492_009285</name>
</gene>
<accession>A0A9W9HSM9</accession>
<keyword evidence="5 10" id="KW-0999">Mitochondrion inner membrane</keyword>
<feature type="transmembrane region" description="Helical" evidence="10">
    <location>
        <begin position="327"/>
        <end position="347"/>
    </location>
</feature>
<evidence type="ECO:0000256" key="5">
    <source>
        <dbReference type="ARBA" id="ARBA00022792"/>
    </source>
</evidence>
<keyword evidence="6 10" id="KW-1133">Transmembrane helix</keyword>
<feature type="signal peptide" evidence="12">
    <location>
        <begin position="1"/>
        <end position="29"/>
    </location>
</feature>
<dbReference type="AlphaFoldDB" id="A0A9W9HSM9"/>
<comment type="caution">
    <text evidence="14">The sequence shown here is derived from an EMBL/GenBank/DDBJ whole genome shotgun (WGS) entry which is preliminary data.</text>
</comment>
<evidence type="ECO:0000256" key="8">
    <source>
        <dbReference type="ARBA" id="ARBA00023136"/>
    </source>
</evidence>
<keyword evidence="11" id="KW-0175">Coiled coil</keyword>
<evidence type="ECO:0000256" key="6">
    <source>
        <dbReference type="ARBA" id="ARBA00022989"/>
    </source>
</evidence>
<dbReference type="Pfam" id="PF10443">
    <property type="entry name" value="RNA12"/>
    <property type="match status" value="1"/>
</dbReference>
<evidence type="ECO:0000313" key="15">
    <source>
        <dbReference type="Proteomes" id="UP001146351"/>
    </source>
</evidence>
<protein>
    <recommendedName>
        <fullName evidence="3 10">Mitochondrial escape protein 2</fullName>
    </recommendedName>
</protein>
<keyword evidence="4 10" id="KW-0812">Transmembrane</keyword>
<keyword evidence="10" id="KW-0507">mRNA processing</keyword>
<reference evidence="14" key="1">
    <citation type="submission" date="2022-11" db="EMBL/GenBank/DDBJ databases">
        <authorList>
            <person name="Petersen C."/>
        </authorList>
    </citation>
    <scope>NUCLEOTIDE SEQUENCE</scope>
    <source>
        <strain evidence="14">IBT 21917</strain>
    </source>
</reference>
<evidence type="ECO:0000256" key="3">
    <source>
        <dbReference type="ARBA" id="ARBA00020222"/>
    </source>
</evidence>
<dbReference type="InterPro" id="IPR027417">
    <property type="entry name" value="P-loop_NTPase"/>
</dbReference>
<dbReference type="InterPro" id="IPR039627">
    <property type="entry name" value="Yme2_C"/>
</dbReference>
<dbReference type="OrthoDB" id="10267654at2759"/>
<feature type="chain" id="PRO_5040886790" description="Mitochondrial escape protein 2" evidence="12">
    <location>
        <begin position="30"/>
        <end position="861"/>
    </location>
</feature>
<keyword evidence="8 10" id="KW-0472">Membrane</keyword>
<evidence type="ECO:0000313" key="14">
    <source>
        <dbReference type="EMBL" id="KAJ5156482.1"/>
    </source>
</evidence>
<keyword evidence="12" id="KW-0732">Signal</keyword>
<dbReference type="PANTHER" id="PTHR32198">
    <property type="entry name" value="MITOCHONDRIAL ESCAPE PROTEIN 2"/>
    <property type="match status" value="1"/>
</dbReference>
<comment type="subcellular location">
    <subcellularLocation>
        <location evidence="1 10">Mitochondrion inner membrane</location>
        <topology evidence="1 10">Single-pass membrane protein</topology>
    </subcellularLocation>
</comment>
<dbReference type="GO" id="GO:0006397">
    <property type="term" value="P:mRNA processing"/>
    <property type="evidence" value="ECO:0007669"/>
    <property type="project" value="UniProtKB-UniRule"/>
</dbReference>
<evidence type="ECO:0000256" key="1">
    <source>
        <dbReference type="ARBA" id="ARBA00004434"/>
    </source>
</evidence>
<comment type="similarity">
    <text evidence="2 10">Belongs to the YME2 family.</text>
</comment>
<evidence type="ECO:0000256" key="10">
    <source>
        <dbReference type="RuleBase" id="RU367108"/>
    </source>
</evidence>
<evidence type="ECO:0000256" key="11">
    <source>
        <dbReference type="SAM" id="Coils"/>
    </source>
</evidence>
<keyword evidence="15" id="KW-1185">Reference proteome</keyword>
<evidence type="ECO:0000256" key="9">
    <source>
        <dbReference type="ARBA" id="ARBA00025276"/>
    </source>
</evidence>
<organism evidence="14 15">
    <name type="scientific">Penicillium capsulatum</name>
    <dbReference type="NCBI Taxonomy" id="69766"/>
    <lineage>
        <taxon>Eukaryota</taxon>
        <taxon>Fungi</taxon>
        <taxon>Dikarya</taxon>
        <taxon>Ascomycota</taxon>
        <taxon>Pezizomycotina</taxon>
        <taxon>Eurotiomycetes</taxon>
        <taxon>Eurotiomycetidae</taxon>
        <taxon>Eurotiales</taxon>
        <taxon>Aspergillaceae</taxon>
        <taxon>Penicillium</taxon>
    </lineage>
</organism>
<keyword evidence="7 10" id="KW-0496">Mitochondrion</keyword>
<name>A0A9W9HSM9_9EURO</name>
<comment type="function">
    <text evidence="9 10">Plays a role in maintaining the mitochondrial genome and in controlling the mtDNA escape. Involved in the regulation of mtDNA nucleotide structure and number. May have a dispensable role in early maturation of pre-rRNA.</text>
</comment>
<evidence type="ECO:0000259" key="13">
    <source>
        <dbReference type="Pfam" id="PF10443"/>
    </source>
</evidence>
<feature type="coiled-coil region" evidence="11">
    <location>
        <begin position="829"/>
        <end position="856"/>
    </location>
</feature>
<feature type="domain" description="Mitochondrial escape protein 2 C-terminal" evidence="13">
    <location>
        <begin position="399"/>
        <end position="818"/>
    </location>
</feature>
<keyword evidence="10" id="KW-0694">RNA-binding</keyword>
<sequence length="861" mass="96970">MHSRRSTRNWKLETLINLVFLATCTTTEMRPTPFTKTKLAIGVPCLRPQLNACHRVWAWRPAPLGRYAPGSIRPASSIQSGHIQVGKDEGILYVNNIFPHRLQWLLRGSLSHIQPLEGVLKRVNNPNIAASDPSHIAKRVIPPNLGLEIKEIVPRYKEGGAFIKYARKPDISDEDVRFAAKEYLSKQPIKPWFNPFQTADVDLVRGVPWIEDLYRIPSQTLKVEFLSSSPETAAAELTQEAMYTLFRSFGKLLDIQQQPSDSKIEPRYAILRFDRPRFSVMARNCMHGYTASEKDGGGKSGTRFKINYERKIRLSMIKDWVFNHPRIVIPAIAALVAAITVIVFDPIRTFFIKVKIKSTLHTENSILHWIRAQVSKANMIYFGQRRADPRGLTAIWEDRQKDISQIQAWLTETAETFIVIHGPRGSGKRELVMDQALESRKYKVVIDCKQIQDARGDTAKISRAAAQVGYRPIFSWMNSISSFIDLAAQGMIGTKAGFSETLDAQLSKIWQSTAVAMKQVALEGRRKDDKDASLTDDEFLEAHPERRPVVVIDNYLYDAEDTVVLDKLTEWAASLTTANIAHVVFLTTDSSFAKPLSKALPNQVFRTIGLGDCSLDVGRRFVLNHLESEAADGGDSPSQKSENRLHGLDECIQVLGGRVTDLEFMAHRIEAGETPQAAVNRIIELSASEILKIFILGSDSVTPQWSREQAWHIIKSLAHSKDGTLLYNKVLLSDLFKDNGEATLRALEQAELISVGSVKGFPQWIKPGKPVYKAAFQQLVENKTLEGRLDLMILGQLISNENAGISKYEQELQILGSLPKQPWELAPRIEWLLRKVNSSQSKIMKYENESASLQRMLQSEQ</sequence>
<evidence type="ECO:0000256" key="2">
    <source>
        <dbReference type="ARBA" id="ARBA00010320"/>
    </source>
</evidence>
<dbReference type="Gene3D" id="3.40.50.300">
    <property type="entry name" value="P-loop containing nucleotide triphosphate hydrolases"/>
    <property type="match status" value="1"/>
</dbReference>
<evidence type="ECO:0000256" key="12">
    <source>
        <dbReference type="SAM" id="SignalP"/>
    </source>
</evidence>
<dbReference type="InterPro" id="IPR018850">
    <property type="entry name" value="Mt_escape_2_C"/>
</dbReference>
<dbReference type="PANTHER" id="PTHR32198:SF2">
    <property type="entry name" value="MITOCHONDRIAL ESCAPE PROTEIN 2"/>
    <property type="match status" value="1"/>
</dbReference>
<reference evidence="14" key="2">
    <citation type="journal article" date="2023" name="IMA Fungus">
        <title>Comparative genomic study of the Penicillium genus elucidates a diverse pangenome and 15 lateral gene transfer events.</title>
        <authorList>
            <person name="Petersen C."/>
            <person name="Sorensen T."/>
            <person name="Nielsen M.R."/>
            <person name="Sondergaard T.E."/>
            <person name="Sorensen J.L."/>
            <person name="Fitzpatrick D.A."/>
            <person name="Frisvad J.C."/>
            <person name="Nielsen K.L."/>
        </authorList>
    </citation>
    <scope>NUCLEOTIDE SEQUENCE</scope>
    <source>
        <strain evidence="14">IBT 21917</strain>
    </source>
</reference>
<evidence type="ECO:0000256" key="4">
    <source>
        <dbReference type="ARBA" id="ARBA00022692"/>
    </source>
</evidence>
<evidence type="ECO:0000256" key="7">
    <source>
        <dbReference type="ARBA" id="ARBA00023128"/>
    </source>
</evidence>
<dbReference type="EMBL" id="JAPQKO010000006">
    <property type="protein sequence ID" value="KAJ5156482.1"/>
    <property type="molecule type" value="Genomic_DNA"/>
</dbReference>
<dbReference type="GO" id="GO:0003723">
    <property type="term" value="F:RNA binding"/>
    <property type="evidence" value="ECO:0007669"/>
    <property type="project" value="UniProtKB-UniRule"/>
</dbReference>